<dbReference type="GO" id="GO:0004519">
    <property type="term" value="F:endonuclease activity"/>
    <property type="evidence" value="ECO:0007669"/>
    <property type="project" value="UniProtKB-KW"/>
</dbReference>
<keyword evidence="2" id="KW-1185">Reference proteome</keyword>
<keyword evidence="1" id="KW-0378">Hydrolase</keyword>
<dbReference type="Proteomes" id="UP000292881">
    <property type="component" value="Unassembled WGS sequence"/>
</dbReference>
<dbReference type="OrthoDB" id="4461979at2"/>
<protein>
    <submittedName>
        <fullName evidence="1">HNH endonuclease</fullName>
    </submittedName>
</protein>
<evidence type="ECO:0000313" key="1">
    <source>
        <dbReference type="EMBL" id="RXZ51873.1"/>
    </source>
</evidence>
<proteinExistence type="predicted"/>
<dbReference type="InterPro" id="IPR003615">
    <property type="entry name" value="HNH_nuc"/>
</dbReference>
<gene>
    <name evidence="1" type="ORF">ESO86_00470</name>
</gene>
<evidence type="ECO:0000313" key="2">
    <source>
        <dbReference type="Proteomes" id="UP000292881"/>
    </source>
</evidence>
<dbReference type="CDD" id="cd00085">
    <property type="entry name" value="HNHc"/>
    <property type="match status" value="1"/>
</dbReference>
<accession>A0A4V1QTH1</accession>
<dbReference type="EMBL" id="SDPL01000002">
    <property type="protein sequence ID" value="RXZ51873.1"/>
    <property type="molecule type" value="Genomic_DNA"/>
</dbReference>
<reference evidence="1 2" key="1">
    <citation type="submission" date="2019-01" db="EMBL/GenBank/DDBJ databases">
        <authorList>
            <person name="Li J."/>
        </authorList>
    </citation>
    <scope>NUCLEOTIDE SEQUENCE [LARGE SCALE GENOMIC DNA]</scope>
    <source>
        <strain evidence="1 2">CGMCC 4.7180</strain>
    </source>
</reference>
<organism evidence="1 2">
    <name type="scientific">Agromyces binzhouensis</name>
    <dbReference type="NCBI Taxonomy" id="1817495"/>
    <lineage>
        <taxon>Bacteria</taxon>
        <taxon>Bacillati</taxon>
        <taxon>Actinomycetota</taxon>
        <taxon>Actinomycetes</taxon>
        <taxon>Micrococcales</taxon>
        <taxon>Microbacteriaceae</taxon>
        <taxon>Agromyces</taxon>
    </lineage>
</organism>
<dbReference type="AlphaFoldDB" id="A0A4V1QTH1"/>
<keyword evidence="1" id="KW-0540">Nuclease</keyword>
<sequence length="99" mass="11275">MRRSTSYQRHRPAVLERDGYVCQICQLPTDPNAHPIDDTYPVLDHHSAVAWGGGDDIANLRTAHRWCNEWKADDLDVNPRIPEFAAVRLTPMLERAGLL</sequence>
<keyword evidence="1" id="KW-0255">Endonuclease</keyword>
<comment type="caution">
    <text evidence="1">The sequence shown here is derived from an EMBL/GenBank/DDBJ whole genome shotgun (WGS) entry which is preliminary data.</text>
</comment>
<dbReference type="Gene3D" id="1.10.30.50">
    <property type="match status" value="1"/>
</dbReference>
<name>A0A4V1QTH1_9MICO</name>